<evidence type="ECO:0000313" key="9">
    <source>
        <dbReference type="Proteomes" id="UP000184073"/>
    </source>
</evidence>
<feature type="region of interest" description="Disordered" evidence="6">
    <location>
        <begin position="105"/>
        <end position="126"/>
    </location>
</feature>
<dbReference type="Gene3D" id="4.10.240.10">
    <property type="entry name" value="Zn(2)-C6 fungal-type DNA-binding domain"/>
    <property type="match status" value="1"/>
</dbReference>
<dbReference type="Proteomes" id="UP000184073">
    <property type="component" value="Unassembled WGS sequence"/>
</dbReference>
<dbReference type="EMBL" id="KV878127">
    <property type="protein sequence ID" value="OJJ00777.1"/>
    <property type="molecule type" value="Genomic_DNA"/>
</dbReference>
<dbReference type="Pfam" id="PF00172">
    <property type="entry name" value="Zn_clus"/>
    <property type="match status" value="1"/>
</dbReference>
<accession>A0A1L9PGX3</accession>
<dbReference type="PANTHER" id="PTHR47655">
    <property type="entry name" value="QUINIC ACID UTILIZATION ACTIVATOR"/>
    <property type="match status" value="1"/>
</dbReference>
<proteinExistence type="predicted"/>
<dbReference type="VEuPathDB" id="FungiDB:ASPVEDRAFT_82333"/>
<dbReference type="PROSITE" id="PS50048">
    <property type="entry name" value="ZN2_CY6_FUNGAL_2"/>
    <property type="match status" value="1"/>
</dbReference>
<evidence type="ECO:0000256" key="6">
    <source>
        <dbReference type="SAM" id="MobiDB-lite"/>
    </source>
</evidence>
<dbReference type="RefSeq" id="XP_040666539.1">
    <property type="nucleotide sequence ID" value="XM_040817186.1"/>
</dbReference>
<dbReference type="CDD" id="cd00067">
    <property type="entry name" value="GAL4"/>
    <property type="match status" value="1"/>
</dbReference>
<keyword evidence="5" id="KW-0539">Nucleus</keyword>
<keyword evidence="4" id="KW-0804">Transcription</keyword>
<keyword evidence="2" id="KW-0805">Transcription regulation</keyword>
<dbReference type="AlphaFoldDB" id="A0A1L9PGX3"/>
<dbReference type="SMART" id="SM00066">
    <property type="entry name" value="GAL4"/>
    <property type="match status" value="1"/>
</dbReference>
<keyword evidence="9" id="KW-1185">Reference proteome</keyword>
<evidence type="ECO:0000256" key="2">
    <source>
        <dbReference type="ARBA" id="ARBA00023015"/>
    </source>
</evidence>
<dbReference type="PANTHER" id="PTHR47655:SF2">
    <property type="entry name" value="QUINIC ACID UTILIZATION ACTIVATOR"/>
    <property type="match status" value="1"/>
</dbReference>
<feature type="domain" description="Zn(2)-C6 fungal-type" evidence="7">
    <location>
        <begin position="15"/>
        <end position="45"/>
    </location>
</feature>
<keyword evidence="3" id="KW-0238">DNA-binding</keyword>
<dbReference type="PROSITE" id="PS00463">
    <property type="entry name" value="ZN2_CY6_FUNGAL_1"/>
    <property type="match status" value="1"/>
</dbReference>
<sequence>MSSPRPCKRQRICRACDQCRRRKSKCDGEQPVCRICQAAGRNCSYENGGGRRGLPTGYVRGLETALGLMFQKNPSCEKDLLVLLRERRTAASRNRAVDRWRNSKAATILSQSSPAGPGDLSTEENVDDDGEWVVDEKHNAPSEQESAAPRPNEAGIIQKTPSAQTECNEAIDMPLPSNTSELLDVYFVYTHSWFPILERRVLLRAMYTYPGEQPFHSSCHFVLWAVIAYASLIKGDSTLTVTPTEISLCIRKRILSNSMTLDLDVVRALIILVLVHLDIGDIQLAWVLIGQAARMLYLLPKSSQTGRFRNAFHGCMFLDTVISAFLGRAPSLSTEEQLSCGPVEEDDMEEWDSWSISGNVAGRGPLQSLSIFNRLRQLTQVLSSILYHSDHGPAHSSLGNIIEKTKAVLERHPYTGRDSATPPLLTLHLTTAFVIMTAIHRFEISDPSALAETSHCLMGLLGDYTEVMKSSRASPLLRYFALQCQYCLEVQPQSYEIVVLRNRISSYLEEIPGSQITNNKAAGDSSLLASVTDINSDRSHIIGKLNAREMPFLELESYPQSATANTMQMPYATPVSNIENLTTDKPYVPPSLGEADAFDELFEELVTSIPSARLEPEFAHNLGFYAGDLDTDFMTQLQRSPNG</sequence>
<evidence type="ECO:0000256" key="5">
    <source>
        <dbReference type="ARBA" id="ARBA00023242"/>
    </source>
</evidence>
<dbReference type="OrthoDB" id="2534600at2759"/>
<dbReference type="InterPro" id="IPR052783">
    <property type="entry name" value="Metabolic/Drug-Res_Regulator"/>
</dbReference>
<reference evidence="9" key="1">
    <citation type="journal article" date="2017" name="Genome Biol.">
        <title>Comparative genomics reveals high biological diversity and specific adaptations in the industrially and medically important fungal genus Aspergillus.</title>
        <authorList>
            <person name="de Vries R.P."/>
            <person name="Riley R."/>
            <person name="Wiebenga A."/>
            <person name="Aguilar-Osorio G."/>
            <person name="Amillis S."/>
            <person name="Uchima C.A."/>
            <person name="Anderluh G."/>
            <person name="Asadollahi M."/>
            <person name="Askin M."/>
            <person name="Barry K."/>
            <person name="Battaglia E."/>
            <person name="Bayram O."/>
            <person name="Benocci T."/>
            <person name="Braus-Stromeyer S.A."/>
            <person name="Caldana C."/>
            <person name="Canovas D."/>
            <person name="Cerqueira G.C."/>
            <person name="Chen F."/>
            <person name="Chen W."/>
            <person name="Choi C."/>
            <person name="Clum A."/>
            <person name="Dos Santos R.A."/>
            <person name="Damasio A.R."/>
            <person name="Diallinas G."/>
            <person name="Emri T."/>
            <person name="Fekete E."/>
            <person name="Flipphi M."/>
            <person name="Freyberg S."/>
            <person name="Gallo A."/>
            <person name="Gournas C."/>
            <person name="Habgood R."/>
            <person name="Hainaut M."/>
            <person name="Harispe M.L."/>
            <person name="Henrissat B."/>
            <person name="Hilden K.S."/>
            <person name="Hope R."/>
            <person name="Hossain A."/>
            <person name="Karabika E."/>
            <person name="Karaffa L."/>
            <person name="Karanyi Z."/>
            <person name="Krasevec N."/>
            <person name="Kuo A."/>
            <person name="Kusch H."/>
            <person name="LaButti K."/>
            <person name="Lagendijk E.L."/>
            <person name="Lapidus A."/>
            <person name="Levasseur A."/>
            <person name="Lindquist E."/>
            <person name="Lipzen A."/>
            <person name="Logrieco A.F."/>
            <person name="MacCabe A."/>
            <person name="Maekelae M.R."/>
            <person name="Malavazi I."/>
            <person name="Melin P."/>
            <person name="Meyer V."/>
            <person name="Mielnichuk N."/>
            <person name="Miskei M."/>
            <person name="Molnar A.P."/>
            <person name="Mule G."/>
            <person name="Ngan C.Y."/>
            <person name="Orejas M."/>
            <person name="Orosz E."/>
            <person name="Ouedraogo J.P."/>
            <person name="Overkamp K.M."/>
            <person name="Park H.-S."/>
            <person name="Perrone G."/>
            <person name="Piumi F."/>
            <person name="Punt P.J."/>
            <person name="Ram A.F."/>
            <person name="Ramon A."/>
            <person name="Rauscher S."/>
            <person name="Record E."/>
            <person name="Riano-Pachon D.M."/>
            <person name="Robert V."/>
            <person name="Roehrig J."/>
            <person name="Ruller R."/>
            <person name="Salamov A."/>
            <person name="Salih N.S."/>
            <person name="Samson R.A."/>
            <person name="Sandor E."/>
            <person name="Sanguinetti M."/>
            <person name="Schuetze T."/>
            <person name="Sepcic K."/>
            <person name="Shelest E."/>
            <person name="Sherlock G."/>
            <person name="Sophianopoulou V."/>
            <person name="Squina F.M."/>
            <person name="Sun H."/>
            <person name="Susca A."/>
            <person name="Todd R.B."/>
            <person name="Tsang A."/>
            <person name="Unkles S.E."/>
            <person name="van de Wiele N."/>
            <person name="van Rossen-Uffink D."/>
            <person name="Oliveira J.V."/>
            <person name="Vesth T.C."/>
            <person name="Visser J."/>
            <person name="Yu J.-H."/>
            <person name="Zhou M."/>
            <person name="Andersen M.R."/>
            <person name="Archer D.B."/>
            <person name="Baker S.E."/>
            <person name="Benoit I."/>
            <person name="Brakhage A.A."/>
            <person name="Braus G.H."/>
            <person name="Fischer R."/>
            <person name="Frisvad J.C."/>
            <person name="Goldman G.H."/>
            <person name="Houbraken J."/>
            <person name="Oakley B."/>
            <person name="Pocsi I."/>
            <person name="Scazzocchio C."/>
            <person name="Seiboth B."/>
            <person name="vanKuyk P.A."/>
            <person name="Wortman J."/>
            <person name="Dyer P.S."/>
            <person name="Grigoriev I.V."/>
        </authorList>
    </citation>
    <scope>NUCLEOTIDE SEQUENCE [LARGE SCALE GENOMIC DNA]</scope>
    <source>
        <strain evidence="9">CBS 583.65</strain>
    </source>
</reference>
<dbReference type="InterPro" id="IPR007219">
    <property type="entry name" value="XnlR_reg_dom"/>
</dbReference>
<evidence type="ECO:0000256" key="4">
    <source>
        <dbReference type="ARBA" id="ARBA00023163"/>
    </source>
</evidence>
<name>A0A1L9PGX3_ASPVE</name>
<dbReference type="InterPro" id="IPR001138">
    <property type="entry name" value="Zn2Cys6_DnaBD"/>
</dbReference>
<dbReference type="GO" id="GO:0008270">
    <property type="term" value="F:zinc ion binding"/>
    <property type="evidence" value="ECO:0007669"/>
    <property type="project" value="InterPro"/>
</dbReference>
<gene>
    <name evidence="8" type="ORF">ASPVEDRAFT_82333</name>
</gene>
<dbReference type="GO" id="GO:0003677">
    <property type="term" value="F:DNA binding"/>
    <property type="evidence" value="ECO:0007669"/>
    <property type="project" value="UniProtKB-KW"/>
</dbReference>
<evidence type="ECO:0000256" key="3">
    <source>
        <dbReference type="ARBA" id="ARBA00023125"/>
    </source>
</evidence>
<evidence type="ECO:0000259" key="7">
    <source>
        <dbReference type="PROSITE" id="PS50048"/>
    </source>
</evidence>
<dbReference type="STRING" id="1036611.A0A1L9PGX3"/>
<dbReference type="GO" id="GO:0045944">
    <property type="term" value="P:positive regulation of transcription by RNA polymerase II"/>
    <property type="evidence" value="ECO:0007669"/>
    <property type="project" value="TreeGrafter"/>
</dbReference>
<keyword evidence="1" id="KW-0479">Metal-binding</keyword>
<dbReference type="GO" id="GO:0000981">
    <property type="term" value="F:DNA-binding transcription factor activity, RNA polymerase II-specific"/>
    <property type="evidence" value="ECO:0007669"/>
    <property type="project" value="InterPro"/>
</dbReference>
<protein>
    <recommendedName>
        <fullName evidence="7">Zn(2)-C6 fungal-type domain-containing protein</fullName>
    </recommendedName>
</protein>
<evidence type="ECO:0000256" key="1">
    <source>
        <dbReference type="ARBA" id="ARBA00022723"/>
    </source>
</evidence>
<dbReference type="SMART" id="SM00906">
    <property type="entry name" value="Fungal_trans"/>
    <property type="match status" value="1"/>
</dbReference>
<dbReference type="InterPro" id="IPR036864">
    <property type="entry name" value="Zn2-C6_fun-type_DNA-bd_sf"/>
</dbReference>
<dbReference type="GO" id="GO:0006351">
    <property type="term" value="P:DNA-templated transcription"/>
    <property type="evidence" value="ECO:0007669"/>
    <property type="project" value="InterPro"/>
</dbReference>
<dbReference type="GeneID" id="63732697"/>
<dbReference type="Pfam" id="PF04082">
    <property type="entry name" value="Fungal_trans"/>
    <property type="match status" value="1"/>
</dbReference>
<evidence type="ECO:0000313" key="8">
    <source>
        <dbReference type="EMBL" id="OJJ00777.1"/>
    </source>
</evidence>
<dbReference type="CDD" id="cd12148">
    <property type="entry name" value="fungal_TF_MHR"/>
    <property type="match status" value="1"/>
</dbReference>
<organism evidence="8 9">
    <name type="scientific">Aspergillus versicolor CBS 583.65</name>
    <dbReference type="NCBI Taxonomy" id="1036611"/>
    <lineage>
        <taxon>Eukaryota</taxon>
        <taxon>Fungi</taxon>
        <taxon>Dikarya</taxon>
        <taxon>Ascomycota</taxon>
        <taxon>Pezizomycotina</taxon>
        <taxon>Eurotiomycetes</taxon>
        <taxon>Eurotiomycetidae</taxon>
        <taxon>Eurotiales</taxon>
        <taxon>Aspergillaceae</taxon>
        <taxon>Aspergillus</taxon>
        <taxon>Aspergillus subgen. Nidulantes</taxon>
    </lineage>
</organism>
<feature type="compositionally biased region" description="Polar residues" evidence="6">
    <location>
        <begin position="105"/>
        <end position="114"/>
    </location>
</feature>
<dbReference type="SUPFAM" id="SSF57701">
    <property type="entry name" value="Zn2/Cys6 DNA-binding domain"/>
    <property type="match status" value="1"/>
</dbReference>